<gene>
    <name evidence="2" type="ORF">GLAREA_03466</name>
</gene>
<proteinExistence type="predicted"/>
<dbReference type="RefSeq" id="XP_008081910.1">
    <property type="nucleotide sequence ID" value="XM_008083719.1"/>
</dbReference>
<sequence>MDLNNRLVIKIEVDILVTKTYVEPGQLHPECPLRAQPVTTVFHLTRHDPILALEDLYLHDFLDWVQENANDKRSEIANRHPRVRDHTWRAKNLYWIEDANEDMIPVLVQDETRFNIALDTLGVADTRNKGVFLVTIVEDDDGEGNGDHASTTAGRGSDGGETSPGTKAGVKCKVNGNGKGKKEE</sequence>
<evidence type="ECO:0000313" key="3">
    <source>
        <dbReference type="Proteomes" id="UP000016922"/>
    </source>
</evidence>
<evidence type="ECO:0000256" key="1">
    <source>
        <dbReference type="SAM" id="MobiDB-lite"/>
    </source>
</evidence>
<dbReference type="Proteomes" id="UP000016922">
    <property type="component" value="Unassembled WGS sequence"/>
</dbReference>
<keyword evidence="3" id="KW-1185">Reference proteome</keyword>
<protein>
    <submittedName>
        <fullName evidence="2">Uncharacterized protein</fullName>
    </submittedName>
</protein>
<accession>S3D013</accession>
<dbReference type="KEGG" id="glz:GLAREA_03466"/>
<dbReference type="EMBL" id="KE145363">
    <property type="protein sequence ID" value="EPE30499.1"/>
    <property type="molecule type" value="Genomic_DNA"/>
</dbReference>
<feature type="region of interest" description="Disordered" evidence="1">
    <location>
        <begin position="142"/>
        <end position="184"/>
    </location>
</feature>
<dbReference type="AlphaFoldDB" id="S3D013"/>
<reference evidence="2 3" key="1">
    <citation type="journal article" date="2013" name="BMC Genomics">
        <title>Genomics-driven discovery of the pneumocandin biosynthetic gene cluster in the fungus Glarea lozoyensis.</title>
        <authorList>
            <person name="Chen L."/>
            <person name="Yue Q."/>
            <person name="Zhang X."/>
            <person name="Xiang M."/>
            <person name="Wang C."/>
            <person name="Li S."/>
            <person name="Che Y."/>
            <person name="Ortiz-Lopez F.J."/>
            <person name="Bills G.F."/>
            <person name="Liu X."/>
            <person name="An Z."/>
        </authorList>
    </citation>
    <scope>NUCLEOTIDE SEQUENCE [LARGE SCALE GENOMIC DNA]</scope>
    <source>
        <strain evidence="3">ATCC 20868 / MF5171</strain>
    </source>
</reference>
<evidence type="ECO:0000313" key="2">
    <source>
        <dbReference type="EMBL" id="EPE30499.1"/>
    </source>
</evidence>
<dbReference type="GeneID" id="19462521"/>
<organism evidence="2 3">
    <name type="scientific">Glarea lozoyensis (strain ATCC 20868 / MF5171)</name>
    <dbReference type="NCBI Taxonomy" id="1116229"/>
    <lineage>
        <taxon>Eukaryota</taxon>
        <taxon>Fungi</taxon>
        <taxon>Dikarya</taxon>
        <taxon>Ascomycota</taxon>
        <taxon>Pezizomycotina</taxon>
        <taxon>Leotiomycetes</taxon>
        <taxon>Helotiales</taxon>
        <taxon>Helotiaceae</taxon>
        <taxon>Glarea</taxon>
    </lineage>
</organism>
<feature type="compositionally biased region" description="Low complexity" evidence="1">
    <location>
        <begin position="167"/>
        <end position="176"/>
    </location>
</feature>
<dbReference type="HOGENOM" id="CLU_1660931_0_0_1"/>
<name>S3D013_GLAL2</name>